<dbReference type="CDD" id="cd00143">
    <property type="entry name" value="PP2Cc"/>
    <property type="match status" value="1"/>
</dbReference>
<dbReference type="SUPFAM" id="SSF81606">
    <property type="entry name" value="PP2C-like"/>
    <property type="match status" value="1"/>
</dbReference>
<reference evidence="2 3" key="1">
    <citation type="submission" date="2023-04" db="EMBL/GenBank/DDBJ databases">
        <title>Forest soil microbial communities from Buena Vista Peninsula, Colon Province, Panama.</title>
        <authorList>
            <person name="Bouskill N."/>
        </authorList>
    </citation>
    <scope>NUCLEOTIDE SEQUENCE [LARGE SCALE GENOMIC DNA]</scope>
    <source>
        <strain evidence="2 3">CFH S0262</strain>
    </source>
</reference>
<dbReference type="EMBL" id="JARXVC010000036">
    <property type="protein sequence ID" value="MDH6285057.1"/>
    <property type="molecule type" value="Genomic_DNA"/>
</dbReference>
<dbReference type="GO" id="GO:0004722">
    <property type="term" value="F:protein serine/threonine phosphatase activity"/>
    <property type="evidence" value="ECO:0007669"/>
    <property type="project" value="UniProtKB-EC"/>
</dbReference>
<keyword evidence="2" id="KW-0378">Hydrolase</keyword>
<organism evidence="2 3">
    <name type="scientific">Prescottella agglutinans</name>
    <dbReference type="NCBI Taxonomy" id="1644129"/>
    <lineage>
        <taxon>Bacteria</taxon>
        <taxon>Bacillati</taxon>
        <taxon>Actinomycetota</taxon>
        <taxon>Actinomycetes</taxon>
        <taxon>Mycobacteriales</taxon>
        <taxon>Nocardiaceae</taxon>
        <taxon>Prescottella</taxon>
    </lineage>
</organism>
<keyword evidence="3" id="KW-1185">Reference proteome</keyword>
<dbReference type="Pfam" id="PF13672">
    <property type="entry name" value="PP2C_2"/>
    <property type="match status" value="1"/>
</dbReference>
<feature type="domain" description="PPM-type phosphatase" evidence="1">
    <location>
        <begin position="27"/>
        <end position="245"/>
    </location>
</feature>
<comment type="caution">
    <text evidence="2">The sequence shown here is derived from an EMBL/GenBank/DDBJ whole genome shotgun (WGS) entry which is preliminary data.</text>
</comment>
<evidence type="ECO:0000313" key="2">
    <source>
        <dbReference type="EMBL" id="MDH6285057.1"/>
    </source>
</evidence>
<sequence>MTTTMTVRVSGLTHLGAVRTNNEDSVGWLGWSLRGMTPTRWEDCRTVIDPVALVVCDGMGGHAGGEEASRIACEILTAPSTIANLTDAVSAQDAVRGLIQSASDTINDISEQHPHLHGMGCTVAGLVAFPNGDALVFNIGDSRVYRMDGDYLGQLTVDHRSSTTRALTQALGGGRRLVLEPAFFHCSVPTGPGLLLCTDGLDDYADALEIERTVAENPDDILERLRDLALTGGGGDNISIARIARDTAPTNGEGHG</sequence>
<dbReference type="Gene3D" id="3.60.40.10">
    <property type="entry name" value="PPM-type phosphatase domain"/>
    <property type="match status" value="1"/>
</dbReference>
<evidence type="ECO:0000313" key="3">
    <source>
        <dbReference type="Proteomes" id="UP001160334"/>
    </source>
</evidence>
<protein>
    <submittedName>
        <fullName evidence="2">Serine/threonine protein phosphatase PrpC</fullName>
        <ecNumber evidence="2">3.1.3.16</ecNumber>
    </submittedName>
</protein>
<dbReference type="EC" id="3.1.3.16" evidence="2"/>
<dbReference type="InterPro" id="IPR036457">
    <property type="entry name" value="PPM-type-like_dom_sf"/>
</dbReference>
<dbReference type="SMART" id="SM00331">
    <property type="entry name" value="PP2C_SIG"/>
    <property type="match status" value="1"/>
</dbReference>
<dbReference type="SMART" id="SM00332">
    <property type="entry name" value="PP2Cc"/>
    <property type="match status" value="1"/>
</dbReference>
<dbReference type="Proteomes" id="UP001160334">
    <property type="component" value="Unassembled WGS sequence"/>
</dbReference>
<proteinExistence type="predicted"/>
<accession>A0ABT6ML63</accession>
<name>A0ABT6ML63_9NOCA</name>
<dbReference type="InterPro" id="IPR001932">
    <property type="entry name" value="PPM-type_phosphatase-like_dom"/>
</dbReference>
<gene>
    <name evidence="2" type="ORF">M2280_006321</name>
</gene>
<evidence type="ECO:0000259" key="1">
    <source>
        <dbReference type="PROSITE" id="PS51746"/>
    </source>
</evidence>
<dbReference type="PROSITE" id="PS51746">
    <property type="entry name" value="PPM_2"/>
    <property type="match status" value="1"/>
</dbReference>